<evidence type="ECO:0000313" key="1">
    <source>
        <dbReference type="EMBL" id="MDL0081766.1"/>
    </source>
</evidence>
<reference evidence="1 2" key="1">
    <citation type="journal article" date="2023" name="Microorganisms">
        <title>Isolation and Genomic Characteristics of Cat-Borne Campylobacter felis sp. nov. and Sheep-Borne Campylobacter ovis sp. nov.</title>
        <authorList>
            <person name="Wang H."/>
            <person name="Li Y."/>
            <person name="Gu Y."/>
            <person name="Zhou G."/>
            <person name="Chen X."/>
            <person name="Zhang X."/>
            <person name="Shao Z."/>
            <person name="Zhang J."/>
            <person name="Zhang M."/>
        </authorList>
    </citation>
    <scope>NUCLEOTIDE SEQUENCE [LARGE SCALE GENOMIC DNA]</scope>
    <source>
        <strain evidence="1 2">XJK30-2</strain>
    </source>
</reference>
<proteinExistence type="predicted"/>
<protein>
    <submittedName>
        <fullName evidence="1">Helix-turn-helix domain-containing protein</fullName>
    </submittedName>
</protein>
<dbReference type="Proteomes" id="UP001173802">
    <property type="component" value="Unassembled WGS sequence"/>
</dbReference>
<sequence>MTFKELKARALQDDEFKKEWDNQSAFWQIQRQLIQARIDSNLSQEQIAQRMQVKQSAVARFEKASNANLNTIISYARAVGLKKLMIEV</sequence>
<gene>
    <name evidence="1" type="ORF">NYG90_03580</name>
</gene>
<dbReference type="EMBL" id="JANURN010000003">
    <property type="protein sequence ID" value="MDL0081766.1"/>
    <property type="molecule type" value="Genomic_DNA"/>
</dbReference>
<keyword evidence="2" id="KW-1185">Reference proteome</keyword>
<comment type="caution">
    <text evidence="1">The sequence shown here is derived from an EMBL/GenBank/DDBJ whole genome shotgun (WGS) entry which is preliminary data.</text>
</comment>
<evidence type="ECO:0000313" key="2">
    <source>
        <dbReference type="Proteomes" id="UP001173802"/>
    </source>
</evidence>
<organism evidence="1 2">
    <name type="scientific">Helicobacter zhangjianzhongii</name>
    <dbReference type="NCBI Taxonomy" id="2974574"/>
    <lineage>
        <taxon>Bacteria</taxon>
        <taxon>Pseudomonadati</taxon>
        <taxon>Campylobacterota</taxon>
        <taxon>Epsilonproteobacteria</taxon>
        <taxon>Campylobacterales</taxon>
        <taxon>Helicobacteraceae</taxon>
        <taxon>Helicobacter</taxon>
    </lineage>
</organism>
<name>A0ACC6FSV4_9HELI</name>
<accession>A0ACC6FSV4</accession>